<evidence type="ECO:0000313" key="13">
    <source>
        <dbReference type="Proteomes" id="UP000681414"/>
    </source>
</evidence>
<dbReference type="InterPro" id="IPR004107">
    <property type="entry name" value="Integrase_SAM-like_N"/>
</dbReference>
<dbReference type="EMBL" id="JAGYPG010000002">
    <property type="protein sequence ID" value="MBS4195772.1"/>
    <property type="molecule type" value="Genomic_DNA"/>
</dbReference>
<dbReference type="SUPFAM" id="SSF56349">
    <property type="entry name" value="DNA breaking-rejoining enzymes"/>
    <property type="match status" value="1"/>
</dbReference>
<keyword evidence="7" id="KW-0233">DNA recombination</keyword>
<dbReference type="PANTHER" id="PTHR30349:SF77">
    <property type="entry name" value="TYROSINE RECOMBINASE XERC"/>
    <property type="match status" value="1"/>
</dbReference>
<keyword evidence="8" id="KW-0131">Cell cycle</keyword>
<keyword evidence="13" id="KW-1185">Reference proteome</keyword>
<evidence type="ECO:0000256" key="3">
    <source>
        <dbReference type="ARBA" id="ARBA00022618"/>
    </source>
</evidence>
<dbReference type="AlphaFoldDB" id="A0A942TGK0"/>
<dbReference type="Pfam" id="PF00589">
    <property type="entry name" value="Phage_integrase"/>
    <property type="match status" value="1"/>
</dbReference>
<dbReference type="Proteomes" id="UP000681414">
    <property type="component" value="Unassembled WGS sequence"/>
</dbReference>
<dbReference type="GO" id="GO:0003677">
    <property type="term" value="F:DNA binding"/>
    <property type="evidence" value="ECO:0007669"/>
    <property type="project" value="UniProtKB-UniRule"/>
</dbReference>
<reference evidence="12 13" key="1">
    <citation type="submission" date="2021-05" db="EMBL/GenBank/DDBJ databases">
        <title>Novel Bacillus species.</title>
        <authorList>
            <person name="Liu G."/>
        </authorList>
    </citation>
    <scope>NUCLEOTIDE SEQUENCE [LARGE SCALE GENOMIC DNA]</scope>
    <source>
        <strain evidence="13">FJAT-49780</strain>
    </source>
</reference>
<comment type="subcellular location">
    <subcellularLocation>
        <location evidence="1">Cytoplasm</location>
    </subcellularLocation>
</comment>
<dbReference type="InterPro" id="IPR002104">
    <property type="entry name" value="Integrase_catalytic"/>
</dbReference>
<organism evidence="12 13">
    <name type="scientific">Lederbergia citri</name>
    <dbReference type="NCBI Taxonomy" id="2833580"/>
    <lineage>
        <taxon>Bacteria</taxon>
        <taxon>Bacillati</taxon>
        <taxon>Bacillota</taxon>
        <taxon>Bacilli</taxon>
        <taxon>Bacillales</taxon>
        <taxon>Bacillaceae</taxon>
        <taxon>Lederbergia</taxon>
    </lineage>
</organism>
<proteinExistence type="predicted"/>
<evidence type="ECO:0000256" key="8">
    <source>
        <dbReference type="ARBA" id="ARBA00023306"/>
    </source>
</evidence>
<evidence type="ECO:0000259" key="11">
    <source>
        <dbReference type="PROSITE" id="PS51900"/>
    </source>
</evidence>
<keyword evidence="6 9" id="KW-0238">DNA-binding</keyword>
<dbReference type="Gene3D" id="1.10.443.10">
    <property type="entry name" value="Intergrase catalytic core"/>
    <property type="match status" value="1"/>
</dbReference>
<dbReference type="InterPro" id="IPR050090">
    <property type="entry name" value="Tyrosine_recombinase_XerCD"/>
</dbReference>
<dbReference type="Gene3D" id="1.10.150.130">
    <property type="match status" value="1"/>
</dbReference>
<protein>
    <submittedName>
        <fullName evidence="12">Tyrosine-type recombinase/integrase</fullName>
    </submittedName>
</protein>
<keyword evidence="3" id="KW-0132">Cell division</keyword>
<evidence type="ECO:0000313" key="12">
    <source>
        <dbReference type="EMBL" id="MBS4195772.1"/>
    </source>
</evidence>
<dbReference type="InterPro" id="IPR044068">
    <property type="entry name" value="CB"/>
</dbReference>
<evidence type="ECO:0000256" key="1">
    <source>
        <dbReference type="ARBA" id="ARBA00004496"/>
    </source>
</evidence>
<dbReference type="GO" id="GO:0005737">
    <property type="term" value="C:cytoplasm"/>
    <property type="evidence" value="ECO:0007669"/>
    <property type="project" value="UniProtKB-SubCell"/>
</dbReference>
<dbReference type="GO" id="GO:0007059">
    <property type="term" value="P:chromosome segregation"/>
    <property type="evidence" value="ECO:0007669"/>
    <property type="project" value="UniProtKB-KW"/>
</dbReference>
<dbReference type="InterPro" id="IPR013762">
    <property type="entry name" value="Integrase-like_cat_sf"/>
</dbReference>
<keyword evidence="4" id="KW-0159">Chromosome partition</keyword>
<dbReference type="GO" id="GO:0051301">
    <property type="term" value="P:cell division"/>
    <property type="evidence" value="ECO:0007669"/>
    <property type="project" value="UniProtKB-KW"/>
</dbReference>
<dbReference type="GO" id="GO:0015074">
    <property type="term" value="P:DNA integration"/>
    <property type="evidence" value="ECO:0007669"/>
    <property type="project" value="UniProtKB-KW"/>
</dbReference>
<dbReference type="PROSITE" id="PS51900">
    <property type="entry name" value="CB"/>
    <property type="match status" value="1"/>
</dbReference>
<evidence type="ECO:0000256" key="9">
    <source>
        <dbReference type="PROSITE-ProRule" id="PRU01248"/>
    </source>
</evidence>
<evidence type="ECO:0000259" key="10">
    <source>
        <dbReference type="PROSITE" id="PS51898"/>
    </source>
</evidence>
<evidence type="ECO:0000256" key="5">
    <source>
        <dbReference type="ARBA" id="ARBA00022908"/>
    </source>
</evidence>
<dbReference type="GO" id="GO:0006310">
    <property type="term" value="P:DNA recombination"/>
    <property type="evidence" value="ECO:0007669"/>
    <property type="project" value="UniProtKB-KW"/>
</dbReference>
<evidence type="ECO:0000256" key="2">
    <source>
        <dbReference type="ARBA" id="ARBA00022490"/>
    </source>
</evidence>
<name>A0A942TGK0_9BACI</name>
<dbReference type="InterPro" id="IPR011010">
    <property type="entry name" value="DNA_brk_join_enz"/>
</dbReference>
<evidence type="ECO:0000256" key="6">
    <source>
        <dbReference type="ARBA" id="ARBA00023125"/>
    </source>
</evidence>
<gene>
    <name evidence="12" type="ORF">KHA97_11955</name>
</gene>
<evidence type="ECO:0000256" key="7">
    <source>
        <dbReference type="ARBA" id="ARBA00023172"/>
    </source>
</evidence>
<feature type="domain" description="Core-binding (CB)" evidence="11">
    <location>
        <begin position="49"/>
        <end position="128"/>
    </location>
</feature>
<keyword evidence="2" id="KW-0963">Cytoplasm</keyword>
<comment type="caution">
    <text evidence="12">The sequence shown here is derived from an EMBL/GenBank/DDBJ whole genome shotgun (WGS) entry which is preliminary data.</text>
</comment>
<dbReference type="PROSITE" id="PS51898">
    <property type="entry name" value="TYR_RECOMBINASE"/>
    <property type="match status" value="1"/>
</dbReference>
<dbReference type="InterPro" id="IPR010998">
    <property type="entry name" value="Integrase_recombinase_N"/>
</dbReference>
<accession>A0A942TGK0</accession>
<dbReference type="Pfam" id="PF02899">
    <property type="entry name" value="Phage_int_SAM_1"/>
    <property type="match status" value="1"/>
</dbReference>
<evidence type="ECO:0000256" key="4">
    <source>
        <dbReference type="ARBA" id="ARBA00022829"/>
    </source>
</evidence>
<sequence length="329" mass="39089">MTIYIYIHYLRSFYNFCLEKGFIDKNPILFLWEKEDKYWEVTMPLLNKVNQERINEYLLSLYVVNYSRHTISGYRYVLQSFFKDRKELFTSIASGDIQHWLAQLQKMKKERTTMFYINALTSFYRFCVEEGYLEKTPMKKRWFPRLPKPVPKYLNKEEVAKVRKQSEKELLRNRVLVEFLITSGCRIGEVYLLNRADVDLENRIAMVVGKGKKIRQVHFSVKCALLLERYLETRKDENPALFVTIEGKPRRLSINWMYRIINRMGSSSGLSSALHPHRFRHTFATDLIGKGAELSFLADELGHANLQTTQIYANLPEKKIITLYRRYMG</sequence>
<keyword evidence="5" id="KW-0229">DNA integration</keyword>
<feature type="domain" description="Tyr recombinase" evidence="10">
    <location>
        <begin position="149"/>
        <end position="325"/>
    </location>
</feature>
<dbReference type="PANTHER" id="PTHR30349">
    <property type="entry name" value="PHAGE INTEGRASE-RELATED"/>
    <property type="match status" value="1"/>
</dbReference>